<comment type="caution">
    <text evidence="1">The sequence shown here is derived from an EMBL/GenBank/DDBJ whole genome shotgun (WGS) entry which is preliminary data.</text>
</comment>
<name>A0A8J7LIB0_9NOST</name>
<reference evidence="1 2" key="1">
    <citation type="journal article" date="2021" name="Int. J. Syst. Evol. Microbiol.">
        <title>Amazonocrinis nigriterrae gen. nov., sp. nov., Atlanticothrix silvestris gen. nov., sp. nov. and Dendronalium phyllosphericum gen. nov., sp. nov., nostocacean cyanobacteria from Brazilian environments.</title>
        <authorList>
            <person name="Alvarenga D.O."/>
            <person name="Andreote A.P.D."/>
            <person name="Branco L.H.Z."/>
            <person name="Delbaje E."/>
            <person name="Cruz R.B."/>
            <person name="Varani A.M."/>
            <person name="Fiore M.F."/>
        </authorList>
    </citation>
    <scope>NUCLEOTIDE SEQUENCE [LARGE SCALE GENOMIC DNA]</scope>
    <source>
        <strain evidence="1 2">CENA369</strain>
    </source>
</reference>
<accession>A0A8J7LIB0</accession>
<sequence>MAIAKYDNIVCFQDGYDRTIDDNQESEAVAFCAHATNESISVKTGNGYNFHFWPPGRASINPIDVMGMFTTVQARLVVDDFNKPDDRSKARYILSMGGDYWFNLTAQWNNWTTK</sequence>
<gene>
    <name evidence="1" type="ORF">I8752_27325</name>
</gene>
<evidence type="ECO:0000313" key="2">
    <source>
        <dbReference type="Proteomes" id="UP000662314"/>
    </source>
</evidence>
<dbReference type="Proteomes" id="UP000662314">
    <property type="component" value="Unassembled WGS sequence"/>
</dbReference>
<dbReference type="AlphaFoldDB" id="A0A8J7LIB0"/>
<dbReference type="EMBL" id="JAECZA010000234">
    <property type="protein sequence ID" value="MBH8576634.1"/>
    <property type="molecule type" value="Genomic_DNA"/>
</dbReference>
<dbReference type="RefSeq" id="WP_214435362.1">
    <property type="nucleotide sequence ID" value="NZ_CAWPUQ010000162.1"/>
</dbReference>
<protein>
    <submittedName>
        <fullName evidence="1">Uncharacterized protein</fullName>
    </submittedName>
</protein>
<proteinExistence type="predicted"/>
<keyword evidence="2" id="KW-1185">Reference proteome</keyword>
<evidence type="ECO:0000313" key="1">
    <source>
        <dbReference type="EMBL" id="MBH8576634.1"/>
    </source>
</evidence>
<organism evidence="1 2">
    <name type="scientific">Dendronalium phyllosphericum CENA369</name>
    <dbReference type="NCBI Taxonomy" id="1725256"/>
    <lineage>
        <taxon>Bacteria</taxon>
        <taxon>Bacillati</taxon>
        <taxon>Cyanobacteriota</taxon>
        <taxon>Cyanophyceae</taxon>
        <taxon>Nostocales</taxon>
        <taxon>Nostocaceae</taxon>
        <taxon>Dendronalium</taxon>
        <taxon>Dendronalium phyllosphericum</taxon>
    </lineage>
</organism>